<feature type="region of interest" description="Disordered" evidence="1">
    <location>
        <begin position="87"/>
        <end position="121"/>
    </location>
</feature>
<feature type="compositionally biased region" description="Basic and acidic residues" evidence="1">
    <location>
        <begin position="16"/>
        <end position="32"/>
    </location>
</feature>
<evidence type="ECO:0000313" key="3">
    <source>
        <dbReference type="Proteomes" id="UP000325440"/>
    </source>
</evidence>
<dbReference type="EMBL" id="CABPRJ010002384">
    <property type="protein sequence ID" value="VVC44603.1"/>
    <property type="molecule type" value="Genomic_DNA"/>
</dbReference>
<gene>
    <name evidence="2" type="ORF">CINCED_3A018375</name>
</gene>
<feature type="region of interest" description="Disordered" evidence="1">
    <location>
        <begin position="1"/>
        <end position="32"/>
    </location>
</feature>
<reference evidence="2 3" key="1">
    <citation type="submission" date="2019-08" db="EMBL/GenBank/DDBJ databases">
        <authorList>
            <person name="Alioto T."/>
            <person name="Alioto T."/>
            <person name="Gomez Garrido J."/>
        </authorList>
    </citation>
    <scope>NUCLEOTIDE SEQUENCE [LARGE SCALE GENOMIC DNA]</scope>
</reference>
<protein>
    <submittedName>
        <fullName evidence="2">Uncharacterized protein</fullName>
    </submittedName>
</protein>
<organism evidence="2 3">
    <name type="scientific">Cinara cedri</name>
    <dbReference type="NCBI Taxonomy" id="506608"/>
    <lineage>
        <taxon>Eukaryota</taxon>
        <taxon>Metazoa</taxon>
        <taxon>Ecdysozoa</taxon>
        <taxon>Arthropoda</taxon>
        <taxon>Hexapoda</taxon>
        <taxon>Insecta</taxon>
        <taxon>Pterygota</taxon>
        <taxon>Neoptera</taxon>
        <taxon>Paraneoptera</taxon>
        <taxon>Hemiptera</taxon>
        <taxon>Sternorrhyncha</taxon>
        <taxon>Aphidomorpha</taxon>
        <taxon>Aphidoidea</taxon>
        <taxon>Aphididae</taxon>
        <taxon>Lachninae</taxon>
        <taxon>Cinara</taxon>
    </lineage>
</organism>
<name>A0A5E4NLK3_9HEMI</name>
<dbReference type="AlphaFoldDB" id="A0A5E4NLK3"/>
<accession>A0A5E4NLK3</accession>
<keyword evidence="3" id="KW-1185">Reference proteome</keyword>
<proteinExistence type="predicted"/>
<dbReference type="Proteomes" id="UP000325440">
    <property type="component" value="Unassembled WGS sequence"/>
</dbReference>
<evidence type="ECO:0000256" key="1">
    <source>
        <dbReference type="SAM" id="MobiDB-lite"/>
    </source>
</evidence>
<sequence>MKTLWRKSKNFPAKSGTREQRREPLFKGHLSPTRDEVASGAYRTVVDKRRFAGRTVRGRNGDSGGLCHENGRDNAALRNYADGLSSRLSRGRGAVGEEDGRDVHPTDNIKVSRGVGGYRGA</sequence>
<evidence type="ECO:0000313" key="2">
    <source>
        <dbReference type="EMBL" id="VVC44603.1"/>
    </source>
</evidence>